<evidence type="ECO:0000256" key="1">
    <source>
        <dbReference type="SAM" id="MobiDB-lite"/>
    </source>
</evidence>
<keyword evidence="2" id="KW-0472">Membrane</keyword>
<feature type="transmembrane region" description="Helical" evidence="2">
    <location>
        <begin position="198"/>
        <end position="221"/>
    </location>
</feature>
<proteinExistence type="predicted"/>
<dbReference type="EMBL" id="CP126970">
    <property type="protein sequence ID" value="WIM69914.1"/>
    <property type="molecule type" value="Genomic_DNA"/>
</dbReference>
<name>A0ABY8VK26_9CORY</name>
<feature type="transmembrane region" description="Helical" evidence="2">
    <location>
        <begin position="156"/>
        <end position="186"/>
    </location>
</feature>
<reference evidence="3 4" key="1">
    <citation type="submission" date="2023-05" db="EMBL/GenBank/DDBJ databases">
        <title>Corynebacterium suedekumii sp. nov. and Corynebacterium breve sp. nov. isolated from raw cow's milk.</title>
        <authorList>
            <person name="Baer M.K."/>
            <person name="Mehl L."/>
            <person name="Hellmuth R."/>
            <person name="Marke G."/>
            <person name="Lipski A."/>
        </authorList>
    </citation>
    <scope>NUCLEOTIDE SEQUENCE [LARGE SCALE GENOMIC DNA]</scope>
    <source>
        <strain evidence="3 4">LM112</strain>
    </source>
</reference>
<keyword evidence="2" id="KW-1133">Transmembrane helix</keyword>
<feature type="transmembrane region" description="Helical" evidence="2">
    <location>
        <begin position="80"/>
        <end position="101"/>
    </location>
</feature>
<accession>A0ABY8VK26</accession>
<evidence type="ECO:0000313" key="3">
    <source>
        <dbReference type="EMBL" id="WIM69914.1"/>
    </source>
</evidence>
<dbReference type="RefSeq" id="WP_284874507.1">
    <property type="nucleotide sequence ID" value="NZ_CP126970.1"/>
</dbReference>
<feature type="transmembrane region" description="Helical" evidence="2">
    <location>
        <begin position="113"/>
        <end position="136"/>
    </location>
</feature>
<dbReference type="Pfam" id="PF06161">
    <property type="entry name" value="DUF975"/>
    <property type="match status" value="1"/>
</dbReference>
<sequence>MTYPGQGDGHGPDEPRDEYPPYPSTPHPEDNPGYAGHQQYGQYSDYNAYDTGGAAPATGTGKVHVMQAVSWAFKAIFRSWPLWILGALAFFVLTFLLSFIFNIGNATAADPTAVNVGDIVVAVVSVVVSVLIYNAALRQVDNRTVGWGDLTRNVNFWPTLGTLLLVQLAVVVILTVIALPFALPMINTEMTDLADDQVAMAFLGRVLGLVAFILFVSLFLYPLTTFIAWYVADRRAGIGEAVKLGVRAGLANYGRLLLFFFVSGILIMIAALVTFGLAMIFVMPVYTLIQAMLYRQASAGPLPAPADR</sequence>
<keyword evidence="2" id="KW-0812">Transmembrane</keyword>
<gene>
    <name evidence="3" type="ORF">QP029_12025</name>
</gene>
<feature type="region of interest" description="Disordered" evidence="1">
    <location>
        <begin position="1"/>
        <end position="36"/>
    </location>
</feature>
<feature type="compositionally biased region" description="Basic and acidic residues" evidence="1">
    <location>
        <begin position="10"/>
        <end position="19"/>
    </location>
</feature>
<evidence type="ECO:0000313" key="4">
    <source>
        <dbReference type="Proteomes" id="UP001238805"/>
    </source>
</evidence>
<dbReference type="InterPro" id="IPR010380">
    <property type="entry name" value="DUF975"/>
</dbReference>
<protein>
    <submittedName>
        <fullName evidence="3">DUF975 family protein</fullName>
    </submittedName>
</protein>
<dbReference type="Proteomes" id="UP001238805">
    <property type="component" value="Chromosome"/>
</dbReference>
<evidence type="ECO:0000256" key="2">
    <source>
        <dbReference type="SAM" id="Phobius"/>
    </source>
</evidence>
<keyword evidence="4" id="KW-1185">Reference proteome</keyword>
<feature type="transmembrane region" description="Helical" evidence="2">
    <location>
        <begin position="256"/>
        <end position="289"/>
    </location>
</feature>
<organism evidence="3 4">
    <name type="scientific">Corynebacterium suedekumii</name>
    <dbReference type="NCBI Taxonomy" id="3049801"/>
    <lineage>
        <taxon>Bacteria</taxon>
        <taxon>Bacillati</taxon>
        <taxon>Actinomycetota</taxon>
        <taxon>Actinomycetes</taxon>
        <taxon>Mycobacteriales</taxon>
        <taxon>Corynebacteriaceae</taxon>
        <taxon>Corynebacterium</taxon>
    </lineage>
</organism>